<dbReference type="EMBL" id="BRYB01004681">
    <property type="protein sequence ID" value="GMI35094.1"/>
    <property type="molecule type" value="Genomic_DNA"/>
</dbReference>
<reference evidence="1 2" key="1">
    <citation type="journal article" date="2023" name="Commun. Biol.">
        <title>Genome analysis of Parmales, the sister group of diatoms, reveals the evolutionary specialization of diatoms from phago-mixotrophs to photoautotrophs.</title>
        <authorList>
            <person name="Ban H."/>
            <person name="Sato S."/>
            <person name="Yoshikawa S."/>
            <person name="Yamada K."/>
            <person name="Nakamura Y."/>
            <person name="Ichinomiya M."/>
            <person name="Sato N."/>
            <person name="Blanc-Mathieu R."/>
            <person name="Endo H."/>
            <person name="Kuwata A."/>
            <person name="Ogata H."/>
        </authorList>
    </citation>
    <scope>NUCLEOTIDE SEQUENCE [LARGE SCALE GENOMIC DNA]</scope>
</reference>
<evidence type="ECO:0000313" key="1">
    <source>
        <dbReference type="EMBL" id="GMI35094.1"/>
    </source>
</evidence>
<name>A0ABQ6MY59_9STRA</name>
<sequence>ANPAWAKGVAGKLKRAALDHADSEGRLPVQLAGVFEGGRLSDARAEDVDGEQLLQVLLFRKYVGSADTNAFNMMVGEEAGSVLSVDETRATGAMLERYATKGLVTSQRIRGELLALCSDALVSKPREVRLFLERLEAVELGSVVVEGGRMEGVWGACPFDGGTRRLLREAEDGVAAEEELRGLLAKLKLPPAGARAGGGRKRGRDEQ</sequence>
<gene>
    <name evidence="1" type="ORF">TeGR_g5146</name>
</gene>
<keyword evidence="2" id="KW-1185">Reference proteome</keyword>
<comment type="caution">
    <text evidence="1">The sequence shown here is derived from an EMBL/GenBank/DDBJ whole genome shotgun (WGS) entry which is preliminary data.</text>
</comment>
<protein>
    <submittedName>
        <fullName evidence="1">Uncharacterized protein</fullName>
    </submittedName>
</protein>
<proteinExistence type="predicted"/>
<dbReference type="Proteomes" id="UP001165060">
    <property type="component" value="Unassembled WGS sequence"/>
</dbReference>
<feature type="non-terminal residue" evidence="1">
    <location>
        <position position="1"/>
    </location>
</feature>
<evidence type="ECO:0000313" key="2">
    <source>
        <dbReference type="Proteomes" id="UP001165060"/>
    </source>
</evidence>
<accession>A0ABQ6MY59</accession>
<organism evidence="1 2">
    <name type="scientific">Tetraparma gracilis</name>
    <dbReference type="NCBI Taxonomy" id="2962635"/>
    <lineage>
        <taxon>Eukaryota</taxon>
        <taxon>Sar</taxon>
        <taxon>Stramenopiles</taxon>
        <taxon>Ochrophyta</taxon>
        <taxon>Bolidophyceae</taxon>
        <taxon>Parmales</taxon>
        <taxon>Triparmaceae</taxon>
        <taxon>Tetraparma</taxon>
    </lineage>
</organism>